<comment type="caution">
    <text evidence="1">The sequence shown here is derived from an EMBL/GenBank/DDBJ whole genome shotgun (WGS) entry which is preliminary data.</text>
</comment>
<accession>A0ABV7L2P6</accession>
<sequence length="512" mass="57952">MAERRLVLVLGDQLSPDIAALRAADPARDRVLMAEVEDEARYAWHHRKKLVLVFAAMRHFAERLRRAGWTVDYVRLDDADNSGSLTGELARAAAHHAPSEVLLTEPGEWRLATAFDGLQGALAVPLRRLEDDRFLCARADFAAWARGRKRLRMEDFYREMRRRTGLLMDGDGPAGGRWNFDAENRKPPKAGLSPPGPARFDPDPATRAVIDMVGARFPDGFGDLEPFWFAVTATQAEAALDRFLGEALPRFGDYQDAMLRDEPFLFHAVIAAYLNIGLLDPMAVCRRAEAAYREGRAPLNAVEGFVRQILGWREYVRGIYWLKMPGYRDRNELGHDRPLPAFYWSGETEMACMAAAIGQTRREAYAHHIQRLMVTGNFALLAGIAPQAVHGWYLAVYADAFEWVELPNTLGMSQYADGGLLSSKPYIAGGNYINRMSDYCRHCRYDVKAREGADACPFGVLYWDFLARHRQRLDGNPRLAQPYRTWDRMDPDRRDAIRDTAARFLARLDGRG</sequence>
<dbReference type="RefSeq" id="WP_379902024.1">
    <property type="nucleotide sequence ID" value="NZ_JBHRTR010000028.1"/>
</dbReference>
<dbReference type="SUPFAM" id="SSF48173">
    <property type="entry name" value="Cryptochrome/photolyase FAD-binding domain"/>
    <property type="match status" value="1"/>
</dbReference>
<dbReference type="PANTHER" id="PTHR38657:SF1">
    <property type="entry name" value="SLR1343 PROTEIN"/>
    <property type="match status" value="1"/>
</dbReference>
<dbReference type="InterPro" id="IPR052551">
    <property type="entry name" value="UV-DNA_repair_photolyase"/>
</dbReference>
<proteinExistence type="predicted"/>
<evidence type="ECO:0000313" key="2">
    <source>
        <dbReference type="Proteomes" id="UP001595528"/>
    </source>
</evidence>
<dbReference type="InterPro" id="IPR014729">
    <property type="entry name" value="Rossmann-like_a/b/a_fold"/>
</dbReference>
<gene>
    <name evidence="1" type="ORF">ACFOGJ_15635</name>
</gene>
<dbReference type="Proteomes" id="UP001595528">
    <property type="component" value="Unassembled WGS sequence"/>
</dbReference>
<reference evidence="2" key="1">
    <citation type="journal article" date="2019" name="Int. J. Syst. Evol. Microbiol.">
        <title>The Global Catalogue of Microorganisms (GCM) 10K type strain sequencing project: providing services to taxonomists for standard genome sequencing and annotation.</title>
        <authorList>
            <consortium name="The Broad Institute Genomics Platform"/>
            <consortium name="The Broad Institute Genome Sequencing Center for Infectious Disease"/>
            <person name="Wu L."/>
            <person name="Ma J."/>
        </authorList>
    </citation>
    <scope>NUCLEOTIDE SEQUENCE [LARGE SCALE GENOMIC DNA]</scope>
    <source>
        <strain evidence="2">KCTC 42964</strain>
    </source>
</reference>
<dbReference type="PANTHER" id="PTHR38657">
    <property type="entry name" value="SLR1343 PROTEIN"/>
    <property type="match status" value="1"/>
</dbReference>
<dbReference type="InterPro" id="IPR007357">
    <property type="entry name" value="PhrB-like"/>
</dbReference>
<dbReference type="Gene3D" id="1.10.10.1710">
    <property type="entry name" value="Deoxyribodipyrimidine photolyase-related"/>
    <property type="match status" value="1"/>
</dbReference>
<protein>
    <submittedName>
        <fullName evidence="1">Cryptochrome/photolyase family protein</fullName>
    </submittedName>
</protein>
<dbReference type="Pfam" id="PF04244">
    <property type="entry name" value="DPRP"/>
    <property type="match status" value="1"/>
</dbReference>
<dbReference type="Gene3D" id="1.25.40.80">
    <property type="match status" value="1"/>
</dbReference>
<organism evidence="1 2">
    <name type="scientific">Marinibaculum pumilum</name>
    <dbReference type="NCBI Taxonomy" id="1766165"/>
    <lineage>
        <taxon>Bacteria</taxon>
        <taxon>Pseudomonadati</taxon>
        <taxon>Pseudomonadota</taxon>
        <taxon>Alphaproteobacteria</taxon>
        <taxon>Rhodospirillales</taxon>
        <taxon>Rhodospirillaceae</taxon>
        <taxon>Marinibaculum</taxon>
    </lineage>
</organism>
<dbReference type="InterPro" id="IPR036134">
    <property type="entry name" value="Crypto/Photolyase_FAD-like_sf"/>
</dbReference>
<keyword evidence="2" id="KW-1185">Reference proteome</keyword>
<dbReference type="Gene3D" id="1.10.579.10">
    <property type="entry name" value="DNA Cyclobutane Dipyrimidine Photolyase, subunit A, domain 3"/>
    <property type="match status" value="1"/>
</dbReference>
<dbReference type="Gene3D" id="3.40.50.620">
    <property type="entry name" value="HUPs"/>
    <property type="match status" value="1"/>
</dbReference>
<evidence type="ECO:0000313" key="1">
    <source>
        <dbReference type="EMBL" id="MFC3228675.1"/>
    </source>
</evidence>
<dbReference type="EMBL" id="JBHRTR010000028">
    <property type="protein sequence ID" value="MFC3228675.1"/>
    <property type="molecule type" value="Genomic_DNA"/>
</dbReference>
<name>A0ABV7L2P6_9PROT</name>